<accession>A0ABD0YFR2</accession>
<dbReference type="PANTHER" id="PTHR46331">
    <property type="entry name" value="VALACYCLOVIR HYDROLASE"/>
    <property type="match status" value="1"/>
</dbReference>
<evidence type="ECO:0000313" key="3">
    <source>
        <dbReference type="Proteomes" id="UP001558652"/>
    </source>
</evidence>
<evidence type="ECO:0000313" key="2">
    <source>
        <dbReference type="EMBL" id="KAL1115909.1"/>
    </source>
</evidence>
<dbReference type="Gene3D" id="3.40.50.1820">
    <property type="entry name" value="alpha/beta hydrolase"/>
    <property type="match status" value="1"/>
</dbReference>
<dbReference type="Proteomes" id="UP001558652">
    <property type="component" value="Unassembled WGS sequence"/>
</dbReference>
<organism evidence="2 3">
    <name type="scientific">Ranatra chinensis</name>
    <dbReference type="NCBI Taxonomy" id="642074"/>
    <lineage>
        <taxon>Eukaryota</taxon>
        <taxon>Metazoa</taxon>
        <taxon>Ecdysozoa</taxon>
        <taxon>Arthropoda</taxon>
        <taxon>Hexapoda</taxon>
        <taxon>Insecta</taxon>
        <taxon>Pterygota</taxon>
        <taxon>Neoptera</taxon>
        <taxon>Paraneoptera</taxon>
        <taxon>Hemiptera</taxon>
        <taxon>Heteroptera</taxon>
        <taxon>Panheteroptera</taxon>
        <taxon>Nepomorpha</taxon>
        <taxon>Nepidae</taxon>
        <taxon>Ranatrinae</taxon>
        <taxon>Ranatra</taxon>
    </lineage>
</organism>
<dbReference type="InterPro" id="IPR000073">
    <property type="entry name" value="AB_hydrolase_1"/>
</dbReference>
<name>A0ABD0YFR2_9HEMI</name>
<gene>
    <name evidence="2" type="ORF">AAG570_006198</name>
</gene>
<proteinExistence type="predicted"/>
<keyword evidence="3" id="KW-1185">Reference proteome</keyword>
<dbReference type="InterPro" id="IPR029058">
    <property type="entry name" value="AB_hydrolase_fold"/>
</dbReference>
<dbReference type="Pfam" id="PF00561">
    <property type="entry name" value="Abhydrolase_1"/>
    <property type="match status" value="1"/>
</dbReference>
<dbReference type="PANTHER" id="PTHR46331:SF2">
    <property type="entry name" value="VALACYCLOVIR HYDROLASE"/>
    <property type="match status" value="1"/>
</dbReference>
<dbReference type="AlphaFoldDB" id="A0ABD0YFR2"/>
<reference evidence="2 3" key="1">
    <citation type="submission" date="2024-07" db="EMBL/GenBank/DDBJ databases">
        <title>Chromosome-level genome assembly of the water stick insect Ranatra chinensis (Heteroptera: Nepidae).</title>
        <authorList>
            <person name="Liu X."/>
        </authorList>
    </citation>
    <scope>NUCLEOTIDE SEQUENCE [LARGE SCALE GENOMIC DNA]</scope>
    <source>
        <strain evidence="2">Cailab_2021Rc</strain>
        <tissue evidence="2">Muscle</tissue>
    </source>
</reference>
<dbReference type="SUPFAM" id="SSF53474">
    <property type="entry name" value="alpha/beta-Hydrolases"/>
    <property type="match status" value="1"/>
</dbReference>
<dbReference type="EMBL" id="JBFDAA010000019">
    <property type="protein sequence ID" value="KAL1115909.1"/>
    <property type="molecule type" value="Genomic_DNA"/>
</dbReference>
<feature type="domain" description="AB hydrolase-1" evidence="1">
    <location>
        <begin position="34"/>
        <end position="133"/>
    </location>
</feature>
<protein>
    <recommendedName>
        <fullName evidence="1">AB hydrolase-1 domain-containing protein</fullName>
    </recommendedName>
</protein>
<evidence type="ECO:0000259" key="1">
    <source>
        <dbReference type="Pfam" id="PF00561"/>
    </source>
</evidence>
<sequence length="174" mass="19640">MAISRNRFGAMDSEPTLLTQEHYMVEGHRALGTIWSDFKPQIEGFDPEKFTLVAWDPPGYGKSRPPDKKFDAQFYETDAKLASQFMQMLGFQRYSLMGWSDGGITSLVMASSGRSPVDKLVVWGANAYVTPKDLKLYEGLQADDRSSCGFAMQNGFLDNHDSRSGGRWSEKQYR</sequence>
<comment type="caution">
    <text evidence="2">The sequence shown here is derived from an EMBL/GenBank/DDBJ whole genome shotgun (WGS) entry which is preliminary data.</text>
</comment>